<keyword evidence="7" id="KW-0805">Transcription regulation</keyword>
<sequence>MTGSVCSVAVDTSDLLVQCFCGCSHCCLGTEIQQSVPVRQELKEARPLKHKHKSQHQLVSCSQESQQKTNPGFEDFEKSFGSRKDSAPRSFTLKRKYFKCDLCKSEFTRKQSLTVHLQKHMCQQGQENVDTSNRSVAVPYNNLKAAHSEALCHQGHLNDVGTIKQSSCNGCAMVLSKPSSLATHRSVHSGECNHMCNICGKCFATHASLQSHAVSHRSLKAFVCALCGAAFSKKDSLTIHLRKHTGERPFTCDICGAAFNRQFTLKNHRALHSSERPHVCAACGKAFLTRAALASHERTSHTGTQPLSYTPRKRPQDCQPVVCDQCGKVYSNAANLRIHKRTHTGLRPFLCSVCGTAFGKKYTLQCHMRHHTNERPFSCEDCGAAFFRRSTLATHRHRHTGVRPHRCKLCGQGFIQSASLVYHLEHHEHATDLQQSTAAQKTSRSQVTLGRTPSSSS</sequence>
<dbReference type="FunFam" id="3.30.160.60:FF:001370">
    <property type="entry name" value="Zinc finger protein"/>
    <property type="match status" value="1"/>
</dbReference>
<feature type="region of interest" description="Disordered" evidence="12">
    <location>
        <begin position="432"/>
        <end position="457"/>
    </location>
</feature>
<comment type="similarity">
    <text evidence="2">Belongs to the krueppel C2H2-type zinc-finger protein family.</text>
</comment>
<protein>
    <recommendedName>
        <fullName evidence="13">C2H2-type domain-containing protein</fullName>
    </recommendedName>
</protein>
<dbReference type="SUPFAM" id="SSF57667">
    <property type="entry name" value="beta-beta-alpha zinc fingers"/>
    <property type="match status" value="6"/>
</dbReference>
<feature type="domain" description="C2H2-type" evidence="13">
    <location>
        <begin position="278"/>
        <end position="306"/>
    </location>
</feature>
<gene>
    <name evidence="14" type="ORF">R5R35_013688</name>
</gene>
<keyword evidence="8" id="KW-0238">DNA-binding</keyword>
<dbReference type="GO" id="GO:0005634">
    <property type="term" value="C:nucleus"/>
    <property type="evidence" value="ECO:0007669"/>
    <property type="project" value="UniProtKB-SubCell"/>
</dbReference>
<evidence type="ECO:0000313" key="14">
    <source>
        <dbReference type="EMBL" id="KAK7791113.1"/>
    </source>
</evidence>
<feature type="compositionally biased region" description="Basic and acidic residues" evidence="12">
    <location>
        <begin position="75"/>
        <end position="86"/>
    </location>
</feature>
<dbReference type="Pfam" id="PF00096">
    <property type="entry name" value="zf-C2H2"/>
    <property type="match status" value="6"/>
</dbReference>
<feature type="domain" description="C2H2-type" evidence="13">
    <location>
        <begin position="405"/>
        <end position="432"/>
    </location>
</feature>
<proteinExistence type="inferred from homology"/>
<feature type="domain" description="C2H2-type" evidence="13">
    <location>
        <begin position="377"/>
        <end position="404"/>
    </location>
</feature>
<evidence type="ECO:0000256" key="3">
    <source>
        <dbReference type="ARBA" id="ARBA00022723"/>
    </source>
</evidence>
<dbReference type="SMART" id="SM00355">
    <property type="entry name" value="ZnF_C2H2"/>
    <property type="match status" value="10"/>
</dbReference>
<dbReference type="PANTHER" id="PTHR24393">
    <property type="entry name" value="ZINC FINGER PROTEIN"/>
    <property type="match status" value="1"/>
</dbReference>
<keyword evidence="4" id="KW-0677">Repeat</keyword>
<feature type="domain" description="C2H2-type" evidence="13">
    <location>
        <begin position="321"/>
        <end position="348"/>
    </location>
</feature>
<evidence type="ECO:0000256" key="12">
    <source>
        <dbReference type="SAM" id="MobiDB-lite"/>
    </source>
</evidence>
<evidence type="ECO:0000256" key="10">
    <source>
        <dbReference type="ARBA" id="ARBA00023242"/>
    </source>
</evidence>
<feature type="domain" description="C2H2-type" evidence="13">
    <location>
        <begin position="98"/>
        <end position="125"/>
    </location>
</feature>
<dbReference type="FunFam" id="3.30.160.60:FF:000188">
    <property type="entry name" value="Zinc finger protein 787"/>
    <property type="match status" value="1"/>
</dbReference>
<feature type="domain" description="C2H2-type" evidence="13">
    <location>
        <begin position="166"/>
        <end position="193"/>
    </location>
</feature>
<dbReference type="FunFam" id="3.30.160.60:FF:000965">
    <property type="entry name" value="Neurotrophin receptor-interacting factor homolog"/>
    <property type="match status" value="1"/>
</dbReference>
<keyword evidence="10" id="KW-0539">Nucleus</keyword>
<evidence type="ECO:0000256" key="1">
    <source>
        <dbReference type="ARBA" id="ARBA00004123"/>
    </source>
</evidence>
<feature type="domain" description="C2H2-type" evidence="13">
    <location>
        <begin position="250"/>
        <end position="277"/>
    </location>
</feature>
<dbReference type="InterPro" id="IPR013087">
    <property type="entry name" value="Znf_C2H2_type"/>
</dbReference>
<evidence type="ECO:0000313" key="15">
    <source>
        <dbReference type="Proteomes" id="UP001378592"/>
    </source>
</evidence>
<feature type="domain" description="C2H2-type" evidence="13">
    <location>
        <begin position="222"/>
        <end position="249"/>
    </location>
</feature>
<feature type="region of interest" description="Disordered" evidence="12">
    <location>
        <begin position="47"/>
        <end position="86"/>
    </location>
</feature>
<dbReference type="GO" id="GO:0001228">
    <property type="term" value="F:DNA-binding transcription activator activity, RNA polymerase II-specific"/>
    <property type="evidence" value="ECO:0007669"/>
    <property type="project" value="TreeGrafter"/>
</dbReference>
<keyword evidence="15" id="KW-1185">Reference proteome</keyword>
<evidence type="ECO:0000259" key="13">
    <source>
        <dbReference type="PROSITE" id="PS50157"/>
    </source>
</evidence>
<dbReference type="PROSITE" id="PS00028">
    <property type="entry name" value="ZINC_FINGER_C2H2_1"/>
    <property type="match status" value="10"/>
</dbReference>
<dbReference type="InterPro" id="IPR036236">
    <property type="entry name" value="Znf_C2H2_sf"/>
</dbReference>
<evidence type="ECO:0000256" key="8">
    <source>
        <dbReference type="ARBA" id="ARBA00023125"/>
    </source>
</evidence>
<evidence type="ECO:0000256" key="11">
    <source>
        <dbReference type="PROSITE-ProRule" id="PRU00042"/>
    </source>
</evidence>
<dbReference type="GO" id="GO:0000978">
    <property type="term" value="F:RNA polymerase II cis-regulatory region sequence-specific DNA binding"/>
    <property type="evidence" value="ECO:0007669"/>
    <property type="project" value="TreeGrafter"/>
</dbReference>
<keyword evidence="5 11" id="KW-0863">Zinc-finger</keyword>
<dbReference type="FunFam" id="3.30.160.60:FF:000446">
    <property type="entry name" value="Zinc finger protein"/>
    <property type="match status" value="3"/>
</dbReference>
<dbReference type="PROSITE" id="PS50157">
    <property type="entry name" value="ZINC_FINGER_C2H2_2"/>
    <property type="match status" value="10"/>
</dbReference>
<accession>A0AAN9V3U6</accession>
<feature type="domain" description="C2H2-type" evidence="13">
    <location>
        <begin position="194"/>
        <end position="221"/>
    </location>
</feature>
<evidence type="ECO:0000256" key="7">
    <source>
        <dbReference type="ARBA" id="ARBA00023015"/>
    </source>
</evidence>
<dbReference type="GO" id="GO:0008270">
    <property type="term" value="F:zinc ion binding"/>
    <property type="evidence" value="ECO:0007669"/>
    <property type="project" value="UniProtKB-KW"/>
</dbReference>
<name>A0AAN9V3U6_9ORTH</name>
<dbReference type="FunFam" id="3.30.160.60:FF:000624">
    <property type="entry name" value="zinc finger protein 697"/>
    <property type="match status" value="1"/>
</dbReference>
<reference evidence="14 15" key="1">
    <citation type="submission" date="2024-03" db="EMBL/GenBank/DDBJ databases">
        <title>The genome assembly and annotation of the cricket Gryllus longicercus Weissman &amp; Gray.</title>
        <authorList>
            <person name="Szrajer S."/>
            <person name="Gray D."/>
            <person name="Ylla G."/>
        </authorList>
    </citation>
    <scope>NUCLEOTIDE SEQUENCE [LARGE SCALE GENOMIC DNA]</scope>
    <source>
        <strain evidence="14">DAG 2021-001</strain>
        <tissue evidence="14">Whole body minus gut</tissue>
    </source>
</reference>
<feature type="compositionally biased region" description="Polar residues" evidence="12">
    <location>
        <begin position="56"/>
        <end position="70"/>
    </location>
</feature>
<evidence type="ECO:0000256" key="2">
    <source>
        <dbReference type="ARBA" id="ARBA00006991"/>
    </source>
</evidence>
<comment type="subcellular location">
    <subcellularLocation>
        <location evidence="1">Nucleus</location>
    </subcellularLocation>
</comment>
<comment type="caution">
    <text evidence="14">The sequence shown here is derived from an EMBL/GenBank/DDBJ whole genome shotgun (WGS) entry which is preliminary data.</text>
</comment>
<evidence type="ECO:0000256" key="9">
    <source>
        <dbReference type="ARBA" id="ARBA00023163"/>
    </source>
</evidence>
<dbReference type="PANTHER" id="PTHR24393:SF15">
    <property type="entry name" value="IP01243P-RELATED"/>
    <property type="match status" value="1"/>
</dbReference>
<keyword evidence="6" id="KW-0862">Zinc</keyword>
<dbReference type="EMBL" id="JAZDUA010000562">
    <property type="protein sequence ID" value="KAK7791113.1"/>
    <property type="molecule type" value="Genomic_DNA"/>
</dbReference>
<evidence type="ECO:0000256" key="5">
    <source>
        <dbReference type="ARBA" id="ARBA00022771"/>
    </source>
</evidence>
<feature type="region of interest" description="Disordered" evidence="12">
    <location>
        <begin position="297"/>
        <end position="317"/>
    </location>
</feature>
<evidence type="ECO:0000256" key="4">
    <source>
        <dbReference type="ARBA" id="ARBA00022737"/>
    </source>
</evidence>
<keyword evidence="3" id="KW-0479">Metal-binding</keyword>
<keyword evidence="9" id="KW-0804">Transcription</keyword>
<organism evidence="14 15">
    <name type="scientific">Gryllus longicercus</name>
    <dbReference type="NCBI Taxonomy" id="2509291"/>
    <lineage>
        <taxon>Eukaryota</taxon>
        <taxon>Metazoa</taxon>
        <taxon>Ecdysozoa</taxon>
        <taxon>Arthropoda</taxon>
        <taxon>Hexapoda</taxon>
        <taxon>Insecta</taxon>
        <taxon>Pterygota</taxon>
        <taxon>Neoptera</taxon>
        <taxon>Polyneoptera</taxon>
        <taxon>Orthoptera</taxon>
        <taxon>Ensifera</taxon>
        <taxon>Gryllidea</taxon>
        <taxon>Grylloidea</taxon>
        <taxon>Gryllidae</taxon>
        <taxon>Gryllinae</taxon>
        <taxon>Gryllus</taxon>
    </lineage>
</organism>
<evidence type="ECO:0000256" key="6">
    <source>
        <dbReference type="ARBA" id="ARBA00022833"/>
    </source>
</evidence>
<dbReference type="AlphaFoldDB" id="A0AAN9V3U6"/>
<dbReference type="Proteomes" id="UP001378592">
    <property type="component" value="Unassembled WGS sequence"/>
</dbReference>
<feature type="domain" description="C2H2-type" evidence="13">
    <location>
        <begin position="349"/>
        <end position="376"/>
    </location>
</feature>
<dbReference type="Gene3D" id="3.30.160.60">
    <property type="entry name" value="Classic Zinc Finger"/>
    <property type="match status" value="8"/>
</dbReference>